<feature type="region of interest" description="Disordered" evidence="9">
    <location>
        <begin position="68"/>
        <end position="91"/>
    </location>
</feature>
<dbReference type="Pfam" id="PF00176">
    <property type="entry name" value="SNF2-rel_dom"/>
    <property type="match status" value="1"/>
</dbReference>
<keyword evidence="3" id="KW-0547">Nucleotide-binding</keyword>
<dbReference type="RefSeq" id="XP_018714437.1">
    <property type="nucleotide sequence ID" value="XM_018855614.1"/>
</dbReference>
<keyword evidence="8" id="KW-0539">Nucleus</keyword>
<accession>A0A1A0HIX7</accession>
<organism evidence="12 13">
    <name type="scientific">Metschnikowia bicuspidata var. bicuspidata NRRL YB-4993</name>
    <dbReference type="NCBI Taxonomy" id="869754"/>
    <lineage>
        <taxon>Eukaryota</taxon>
        <taxon>Fungi</taxon>
        <taxon>Dikarya</taxon>
        <taxon>Ascomycota</taxon>
        <taxon>Saccharomycotina</taxon>
        <taxon>Pichiomycetes</taxon>
        <taxon>Metschnikowiaceae</taxon>
        <taxon>Metschnikowia</taxon>
    </lineage>
</organism>
<dbReference type="GO" id="GO:0070987">
    <property type="term" value="P:error-free translesion synthesis"/>
    <property type="evidence" value="ECO:0007669"/>
    <property type="project" value="EnsemblFungi"/>
</dbReference>
<dbReference type="SUPFAM" id="SSF52540">
    <property type="entry name" value="P-loop containing nucleoside triphosphate hydrolases"/>
    <property type="match status" value="2"/>
</dbReference>
<dbReference type="SMART" id="SM00490">
    <property type="entry name" value="HELICc"/>
    <property type="match status" value="1"/>
</dbReference>
<dbReference type="InterPro" id="IPR027417">
    <property type="entry name" value="P-loop_NTPase"/>
</dbReference>
<dbReference type="GO" id="GO:0016787">
    <property type="term" value="F:hydrolase activity"/>
    <property type="evidence" value="ECO:0007669"/>
    <property type="project" value="UniProtKB-KW"/>
</dbReference>
<evidence type="ECO:0000256" key="8">
    <source>
        <dbReference type="ARBA" id="ARBA00023242"/>
    </source>
</evidence>
<dbReference type="STRING" id="869754.A0A1A0HIX7"/>
<evidence type="ECO:0000256" key="2">
    <source>
        <dbReference type="ARBA" id="ARBA00007025"/>
    </source>
</evidence>
<dbReference type="EMBL" id="LXTC01000001">
    <property type="protein sequence ID" value="OBA23956.1"/>
    <property type="molecule type" value="Genomic_DNA"/>
</dbReference>
<dbReference type="GO" id="GO:0005634">
    <property type="term" value="C:nucleus"/>
    <property type="evidence" value="ECO:0007669"/>
    <property type="project" value="UniProtKB-SubCell"/>
</dbReference>
<evidence type="ECO:0000259" key="11">
    <source>
        <dbReference type="PROSITE" id="PS51194"/>
    </source>
</evidence>
<dbReference type="InterPro" id="IPR001650">
    <property type="entry name" value="Helicase_C-like"/>
</dbReference>
<dbReference type="OrthoDB" id="5857104at2759"/>
<dbReference type="Gene3D" id="3.40.50.10810">
    <property type="entry name" value="Tandem AAA-ATPase domain"/>
    <property type="match status" value="1"/>
</dbReference>
<dbReference type="SMART" id="SM00487">
    <property type="entry name" value="DEXDc"/>
    <property type="match status" value="1"/>
</dbReference>
<dbReference type="Pfam" id="PF00271">
    <property type="entry name" value="Helicase_C"/>
    <property type="match status" value="1"/>
</dbReference>
<comment type="subcellular location">
    <subcellularLocation>
        <location evidence="1">Nucleus</location>
    </subcellularLocation>
</comment>
<dbReference type="PROSITE" id="PS51192">
    <property type="entry name" value="HELICASE_ATP_BIND_1"/>
    <property type="match status" value="1"/>
</dbReference>
<keyword evidence="4" id="KW-0378">Hydrolase</keyword>
<evidence type="ECO:0000256" key="5">
    <source>
        <dbReference type="ARBA" id="ARBA00022806"/>
    </source>
</evidence>
<evidence type="ECO:0000259" key="10">
    <source>
        <dbReference type="PROSITE" id="PS51192"/>
    </source>
</evidence>
<dbReference type="GO" id="GO:0006312">
    <property type="term" value="P:mitotic recombination"/>
    <property type="evidence" value="ECO:0007669"/>
    <property type="project" value="EnsemblFungi"/>
</dbReference>
<keyword evidence="6" id="KW-0067">ATP-binding</keyword>
<feature type="domain" description="Helicase ATP-binding" evidence="10">
    <location>
        <begin position="193"/>
        <end position="355"/>
    </location>
</feature>
<reference evidence="12 13" key="1">
    <citation type="submission" date="2016-05" db="EMBL/GenBank/DDBJ databases">
        <title>Comparative genomics of biotechnologically important yeasts.</title>
        <authorList>
            <consortium name="DOE Joint Genome Institute"/>
            <person name="Riley R."/>
            <person name="Haridas S."/>
            <person name="Wolfe K.H."/>
            <person name="Lopes M.R."/>
            <person name="Hittinger C.T."/>
            <person name="Goker M."/>
            <person name="Salamov A."/>
            <person name="Wisecaver J."/>
            <person name="Long T.M."/>
            <person name="Aerts A.L."/>
            <person name="Barry K."/>
            <person name="Choi C."/>
            <person name="Clum A."/>
            <person name="Coughlan A.Y."/>
            <person name="Deshpande S."/>
            <person name="Douglass A.P."/>
            <person name="Hanson S.J."/>
            <person name="Klenk H.-P."/>
            <person name="LaButti K."/>
            <person name="Lapidus A."/>
            <person name="Lindquist E."/>
            <person name="Lipzen A."/>
            <person name="Meier-kolthoff J.P."/>
            <person name="Ohm R.A."/>
            <person name="Otillar R.P."/>
            <person name="Pangilinan J."/>
            <person name="Peng Y."/>
            <person name="Rokas A."/>
            <person name="Rosa C.A."/>
            <person name="Scheuner C."/>
            <person name="Sibirny A.A."/>
            <person name="Slot J.C."/>
            <person name="Stielow J.B."/>
            <person name="Sun H."/>
            <person name="Kurtzman C.P."/>
            <person name="Blackwell M."/>
            <person name="Grigoriev I.V."/>
            <person name="Jeffries T.W."/>
        </authorList>
    </citation>
    <scope>NUCLEOTIDE SEQUENCE [LARGE SCALE GENOMIC DNA]</scope>
    <source>
        <strain evidence="12 13">NRRL YB-4993</strain>
    </source>
</reference>
<evidence type="ECO:0000256" key="3">
    <source>
        <dbReference type="ARBA" id="ARBA00022741"/>
    </source>
</evidence>
<dbReference type="FunFam" id="3.40.50.10810:FF:000015">
    <property type="entry name" value="lymphoid-specific helicase isoform X1"/>
    <property type="match status" value="1"/>
</dbReference>
<sequence>MLHDKGEEVDLDYGLESLVKGEKPSKEQQLFNALPMEAKFERLNQLVQQSQIYSQVMLENMMKKALEKNVDQRKGSRKKTSTTSKLDVESDDLDDTKSLARRDDSGLTAPRASNFKNLSLTRNRAAQPKIVKKRKMTGDIDLNAELQIMGTLHTIRNKRNLESDQADQNHQQPIIISGCTMKDYQLDGLTWLVSLYENGLNGILADEMGLGKTLQCIALYGYLIEHGVKGPFLVVAPLSTVANWCNEFEKFAPGMSVLKYVGNKDTRAKIKFNLKNLKCIVVTSYEIIIRDFSKFARLSWEYLTVDEGHRLKNFQSVLIRSLKKLHVGNRLLLTGTPLQNNLKELWSLLNFILPDIFHDLDLFESWFDFEKLADSSAGEIEEKEKKKIYDKIQTEFVKQLHSILKPFLLRRVKEIVVKDLPPKKEYLIYADLTPMQNLFYRGVTDGTLFHTIVQIYLKEYLILNHSHIVHDEEGLSHVDEILRNRFRPIELKKRKRVIYNDEIQSDEFAESETDGDSNLNETHDLEKDKNSKFRFDDVRDVASCSDSMNNSKEYRNIEGSLHELLSEKLPEKLINGSLRVIEAYVKNLLLQNGVMQLRSICASHYTYYEPFPVECAGESSYDKKLADLLLENSGKLQLLEQITDKLLAKRHKILIFSQFTRVLDLIALHFQQKGISFSRLDGRMDQIDRTKQIELFSNGSSQLFLLSTRAGGLGLNLIQADTVILFDNDWNPQMDLQAIDRVHRIGQTRPVKVFRFVVRNSIEELLIMRSFSKRALEKLVIELGHFQLGKMAKKLASENVDMTAIKSFGSIFDLGRRLNVHGHGPKFLNSTHINSVVLGKAEKRGQFLESKELYELLDRSPQCYKRKPCDFTNMSSFETTNNMDK</sequence>
<keyword evidence="13" id="KW-1185">Reference proteome</keyword>
<evidence type="ECO:0000256" key="1">
    <source>
        <dbReference type="ARBA" id="ARBA00004123"/>
    </source>
</evidence>
<evidence type="ECO:0000256" key="4">
    <source>
        <dbReference type="ARBA" id="ARBA00022801"/>
    </source>
</evidence>
<dbReference type="AlphaFoldDB" id="A0A1A0HIX7"/>
<feature type="domain" description="Helicase C-terminal" evidence="11">
    <location>
        <begin position="638"/>
        <end position="792"/>
    </location>
</feature>
<dbReference type="GeneID" id="30028590"/>
<evidence type="ECO:0000313" key="13">
    <source>
        <dbReference type="Proteomes" id="UP000092555"/>
    </source>
</evidence>
<dbReference type="InterPro" id="IPR038718">
    <property type="entry name" value="SNF2-like_sf"/>
</dbReference>
<dbReference type="CDD" id="cd18793">
    <property type="entry name" value="SF2_C_SNF"/>
    <property type="match status" value="1"/>
</dbReference>
<dbReference type="Proteomes" id="UP000092555">
    <property type="component" value="Unassembled WGS sequence"/>
</dbReference>
<keyword evidence="5" id="KW-0347">Helicase</keyword>
<dbReference type="Gene3D" id="3.40.50.300">
    <property type="entry name" value="P-loop containing nucleotide triphosphate hydrolases"/>
    <property type="match status" value="1"/>
</dbReference>
<evidence type="ECO:0000313" key="12">
    <source>
        <dbReference type="EMBL" id="OBA23956.1"/>
    </source>
</evidence>
<proteinExistence type="inferred from homology"/>
<dbReference type="InterPro" id="IPR014001">
    <property type="entry name" value="Helicase_ATP-bd"/>
</dbReference>
<dbReference type="GO" id="GO:0004386">
    <property type="term" value="F:helicase activity"/>
    <property type="evidence" value="ECO:0007669"/>
    <property type="project" value="UniProtKB-KW"/>
</dbReference>
<dbReference type="PANTHER" id="PTHR10799">
    <property type="entry name" value="SNF2/RAD54 HELICASE FAMILY"/>
    <property type="match status" value="1"/>
</dbReference>
<dbReference type="InterPro" id="IPR000330">
    <property type="entry name" value="SNF2_N"/>
</dbReference>
<evidence type="ECO:0000256" key="6">
    <source>
        <dbReference type="ARBA" id="ARBA00022840"/>
    </source>
</evidence>
<dbReference type="InterPro" id="IPR049730">
    <property type="entry name" value="SNF2/RAD54-like_C"/>
</dbReference>
<comment type="caution">
    <text evidence="12">The sequence shown here is derived from an EMBL/GenBank/DDBJ whole genome shotgun (WGS) entry which is preliminary data.</text>
</comment>
<dbReference type="GO" id="GO:0005524">
    <property type="term" value="F:ATP binding"/>
    <property type="evidence" value="ECO:0007669"/>
    <property type="project" value="UniProtKB-KW"/>
</dbReference>
<protein>
    <submittedName>
        <fullName evidence="12">Uncharacterized protein</fullName>
    </submittedName>
</protein>
<name>A0A1A0HIX7_9ASCO</name>
<gene>
    <name evidence="12" type="ORF">METBIDRAFT_30314</name>
</gene>
<comment type="similarity">
    <text evidence="2">Belongs to the SNF2/RAD54 helicase family.</text>
</comment>
<evidence type="ECO:0000256" key="9">
    <source>
        <dbReference type="SAM" id="MobiDB-lite"/>
    </source>
</evidence>
<dbReference type="PROSITE" id="PS51194">
    <property type="entry name" value="HELICASE_CTER"/>
    <property type="match status" value="1"/>
</dbReference>
<evidence type="ECO:0000256" key="7">
    <source>
        <dbReference type="ARBA" id="ARBA00023054"/>
    </source>
</evidence>
<keyword evidence="7" id="KW-0175">Coiled coil</keyword>